<evidence type="ECO:0000313" key="3">
    <source>
        <dbReference type="EMBL" id="EJZ08116.1"/>
    </source>
</evidence>
<dbReference type="RefSeq" id="WP_003933307.1">
    <property type="nucleotide sequence ID" value="NZ_JH814700.1"/>
</dbReference>
<organism evidence="3 4">
    <name type="scientific">Mycolicibacterium vaccae ATCC 25954</name>
    <dbReference type="NCBI Taxonomy" id="1194972"/>
    <lineage>
        <taxon>Bacteria</taxon>
        <taxon>Bacillati</taxon>
        <taxon>Actinomycetota</taxon>
        <taxon>Actinomycetes</taxon>
        <taxon>Mycobacteriales</taxon>
        <taxon>Mycobacteriaceae</taxon>
        <taxon>Mycolicibacterium</taxon>
    </lineage>
</organism>
<evidence type="ECO:0000256" key="2">
    <source>
        <dbReference type="SAM" id="SignalP"/>
    </source>
</evidence>
<reference evidence="3 4" key="1">
    <citation type="journal article" date="2012" name="J. Bacteriol.">
        <title>Complete Genome Sequence of Mycobacterium vaccae Type Strain ATCC 25954.</title>
        <authorList>
            <person name="Ho Y.S."/>
            <person name="Adroub S.A."/>
            <person name="Abadi M."/>
            <person name="Al Alwan B."/>
            <person name="Alkhateeb R."/>
            <person name="Gao G."/>
            <person name="Ragab A."/>
            <person name="Ali S."/>
            <person name="van Soolingen D."/>
            <person name="Bitter W."/>
            <person name="Pain A."/>
            <person name="Abdallah A.M."/>
        </authorList>
    </citation>
    <scope>NUCLEOTIDE SEQUENCE [LARGE SCALE GENOMIC DNA]</scope>
    <source>
        <strain evidence="3 4">ATCC 25954</strain>
    </source>
</reference>
<feature type="chain" id="PRO_5039025546" evidence="2">
    <location>
        <begin position="21"/>
        <end position="80"/>
    </location>
</feature>
<dbReference type="eggNOG" id="ENOG50324GD">
    <property type="taxonomic scope" value="Bacteria"/>
</dbReference>
<keyword evidence="2" id="KW-0732">Signal</keyword>
<comment type="caution">
    <text evidence="3">The sequence shown here is derived from an EMBL/GenBank/DDBJ whole genome shotgun (WGS) entry which is preliminary data.</text>
</comment>
<dbReference type="PATRIC" id="fig|1194972.3.peg.3331"/>
<feature type="region of interest" description="Disordered" evidence="1">
    <location>
        <begin position="31"/>
        <end position="80"/>
    </location>
</feature>
<dbReference type="EMBL" id="ALQA01000035">
    <property type="protein sequence ID" value="EJZ08116.1"/>
    <property type="molecule type" value="Genomic_DNA"/>
</dbReference>
<name>K0UMR2_MYCVA</name>
<feature type="signal peptide" evidence="2">
    <location>
        <begin position="1"/>
        <end position="20"/>
    </location>
</feature>
<evidence type="ECO:0000313" key="4">
    <source>
        <dbReference type="Proteomes" id="UP000006072"/>
    </source>
</evidence>
<dbReference type="Proteomes" id="UP000006072">
    <property type="component" value="Unassembled WGS sequence"/>
</dbReference>
<evidence type="ECO:0000256" key="1">
    <source>
        <dbReference type="SAM" id="MobiDB-lite"/>
    </source>
</evidence>
<dbReference type="HOGENOM" id="CLU_2586000_0_0_11"/>
<keyword evidence="4" id="KW-1185">Reference proteome</keyword>
<sequence>MSITFRVAAAAIGAAALVGAVGVDVAPAGTFPKSGSYHDGGEGATVEPAPDPTTLKTASFSPQIRAKTPCGATPWGGGCG</sequence>
<dbReference type="AlphaFoldDB" id="K0UMR2"/>
<accession>K0UMR2</accession>
<proteinExistence type="predicted"/>
<gene>
    <name evidence="3" type="ORF">MVAC_16675</name>
</gene>
<protein>
    <submittedName>
        <fullName evidence="3">Uncharacterized protein</fullName>
    </submittedName>
</protein>